<evidence type="ECO:0000259" key="2">
    <source>
        <dbReference type="SMART" id="SM00854"/>
    </source>
</evidence>
<dbReference type="STRING" id="1817756.A2140_01405"/>
<protein>
    <recommendedName>
        <fullName evidence="2">Capsule synthesis protein CapA domain-containing protein</fullName>
    </recommendedName>
</protein>
<proteinExistence type="inferred from homology"/>
<dbReference type="InterPro" id="IPR029052">
    <property type="entry name" value="Metallo-depent_PP-like"/>
</dbReference>
<comment type="caution">
    <text evidence="3">The sequence shown here is derived from an EMBL/GenBank/DDBJ whole genome shotgun (WGS) entry which is preliminary data.</text>
</comment>
<gene>
    <name evidence="3" type="ORF">A2140_01405</name>
</gene>
<dbReference type="Proteomes" id="UP000178379">
    <property type="component" value="Unassembled WGS sequence"/>
</dbReference>
<organism evidence="3 4">
    <name type="scientific">Candidatus Muproteobacteria bacterium RBG_16_62_13</name>
    <dbReference type="NCBI Taxonomy" id="1817756"/>
    <lineage>
        <taxon>Bacteria</taxon>
        <taxon>Pseudomonadati</taxon>
        <taxon>Pseudomonadota</taxon>
        <taxon>Candidatus Muproteobacteria</taxon>
    </lineage>
</organism>
<dbReference type="CDD" id="cd07381">
    <property type="entry name" value="MPP_CapA"/>
    <property type="match status" value="1"/>
</dbReference>
<dbReference type="Pfam" id="PF09587">
    <property type="entry name" value="PGA_cap"/>
    <property type="match status" value="1"/>
</dbReference>
<dbReference type="PANTHER" id="PTHR33393">
    <property type="entry name" value="POLYGLUTAMINE SYNTHESIS ACCESSORY PROTEIN RV0574C-RELATED"/>
    <property type="match status" value="1"/>
</dbReference>
<dbReference type="AlphaFoldDB" id="A0A1F6T4T3"/>
<accession>A0A1F6T4T3</accession>
<dbReference type="Gene3D" id="3.60.21.10">
    <property type="match status" value="1"/>
</dbReference>
<dbReference type="PANTHER" id="PTHR33393:SF11">
    <property type="entry name" value="POLYGLUTAMINE SYNTHESIS ACCESSORY PROTEIN RV0574C-RELATED"/>
    <property type="match status" value="1"/>
</dbReference>
<dbReference type="InterPro" id="IPR019079">
    <property type="entry name" value="Capsule_synth_CapA"/>
</dbReference>
<feature type="domain" description="Capsule synthesis protein CapA" evidence="2">
    <location>
        <begin position="29"/>
        <end position="270"/>
    </location>
</feature>
<dbReference type="SMART" id="SM00854">
    <property type="entry name" value="PGA_cap"/>
    <property type="match status" value="1"/>
</dbReference>
<sequence length="379" mass="41955">MVFSHPAFSDATDECHREPFGLRDAEIISIRATGDIVIGTDFPVSHYPPGFEARLENTLRTTLGQADVIFGNFEGALTTHNRSPKLGSGSPYVFAFRMPPHFAPLLRRSGFSILNTANNHSYDFGEKGFNDTLAYLAQAGIETIGEQDKIVVMRVKGVRIAWVGFNYSIRHNDMHDGPRLERLVREARGKADLVVVSIQAGAEGNGALRVVDREEIFLGERRGNTFAFAHRAVDLGADLVIGHGPHVLRGMECYKGKLIAYSLGNFVGYNALSIKKAAAISAVLEVRLGKNGQTLGYDVIPVRFNDERLPELDSDQLARYLINDLSRLSPLNGSVQLPVMEERRAHYRSWAQAAGITHQLVERRKPVPVKRANRDVPAK</sequence>
<name>A0A1F6T4T3_9PROT</name>
<evidence type="ECO:0000313" key="4">
    <source>
        <dbReference type="Proteomes" id="UP000178379"/>
    </source>
</evidence>
<reference evidence="3 4" key="1">
    <citation type="journal article" date="2016" name="Nat. Commun.">
        <title>Thousands of microbial genomes shed light on interconnected biogeochemical processes in an aquifer system.</title>
        <authorList>
            <person name="Anantharaman K."/>
            <person name="Brown C.T."/>
            <person name="Hug L.A."/>
            <person name="Sharon I."/>
            <person name="Castelle C.J."/>
            <person name="Probst A.J."/>
            <person name="Thomas B.C."/>
            <person name="Singh A."/>
            <person name="Wilkins M.J."/>
            <person name="Karaoz U."/>
            <person name="Brodie E.L."/>
            <person name="Williams K.H."/>
            <person name="Hubbard S.S."/>
            <person name="Banfield J.F."/>
        </authorList>
    </citation>
    <scope>NUCLEOTIDE SEQUENCE [LARGE SCALE GENOMIC DNA]</scope>
</reference>
<dbReference type="EMBL" id="MFSQ01000067">
    <property type="protein sequence ID" value="OGI40076.1"/>
    <property type="molecule type" value="Genomic_DNA"/>
</dbReference>
<evidence type="ECO:0000256" key="1">
    <source>
        <dbReference type="ARBA" id="ARBA00005662"/>
    </source>
</evidence>
<dbReference type="SUPFAM" id="SSF56300">
    <property type="entry name" value="Metallo-dependent phosphatases"/>
    <property type="match status" value="1"/>
</dbReference>
<dbReference type="InterPro" id="IPR052169">
    <property type="entry name" value="CW_Biosynth-Accessory"/>
</dbReference>
<comment type="similarity">
    <text evidence="1">Belongs to the CapA family.</text>
</comment>
<evidence type="ECO:0000313" key="3">
    <source>
        <dbReference type="EMBL" id="OGI40076.1"/>
    </source>
</evidence>